<dbReference type="AlphaFoldDB" id="A0A537INH2"/>
<comment type="similarity">
    <text evidence="1">Belongs to the nitroreductase family.</text>
</comment>
<dbReference type="PANTHER" id="PTHR43673:SF10">
    <property type="entry name" value="NADH DEHYDROGENASE_NAD(P)H NITROREDUCTASE XCC3605-RELATED"/>
    <property type="match status" value="1"/>
</dbReference>
<dbReference type="SUPFAM" id="SSF55469">
    <property type="entry name" value="FMN-dependent nitroreductase-like"/>
    <property type="match status" value="1"/>
</dbReference>
<evidence type="ECO:0000259" key="3">
    <source>
        <dbReference type="Pfam" id="PF00881"/>
    </source>
</evidence>
<dbReference type="EMBL" id="VBAP01000077">
    <property type="protein sequence ID" value="TMI72903.1"/>
    <property type="molecule type" value="Genomic_DNA"/>
</dbReference>
<organism evidence="4 5">
    <name type="scientific">Candidatus Segetimicrobium genomatis</name>
    <dbReference type="NCBI Taxonomy" id="2569760"/>
    <lineage>
        <taxon>Bacteria</taxon>
        <taxon>Bacillati</taxon>
        <taxon>Candidatus Sysuimicrobiota</taxon>
        <taxon>Candidatus Sysuimicrobiia</taxon>
        <taxon>Candidatus Sysuimicrobiales</taxon>
        <taxon>Candidatus Segetimicrobiaceae</taxon>
        <taxon>Candidatus Segetimicrobium</taxon>
    </lineage>
</organism>
<gene>
    <name evidence="4" type="ORF">E6H05_10350</name>
</gene>
<evidence type="ECO:0000313" key="5">
    <source>
        <dbReference type="Proteomes" id="UP000318834"/>
    </source>
</evidence>
<evidence type="ECO:0000256" key="2">
    <source>
        <dbReference type="ARBA" id="ARBA00023002"/>
    </source>
</evidence>
<sequence length="168" mass="18593">MEVFDAVRTVMAVRGYKEKPVPRDIVRRIVEAGRLTGSSMNGQPWHFVVVEDRDALRQLGRLARSGPYIAQAPLAVVVAIEKTRYAVSDATRAIQSMILTAWGEGVGSNWVGFLGLTEVKPLLGIPDDLDVLAILPFGFPAQALGRGKKRRKPLSEVARRERYGHPFE</sequence>
<protein>
    <submittedName>
        <fullName evidence="4">Nitroreductase</fullName>
    </submittedName>
</protein>
<dbReference type="Gene3D" id="3.40.109.10">
    <property type="entry name" value="NADH Oxidase"/>
    <property type="match status" value="1"/>
</dbReference>
<dbReference type="GO" id="GO:0016491">
    <property type="term" value="F:oxidoreductase activity"/>
    <property type="evidence" value="ECO:0007669"/>
    <property type="project" value="UniProtKB-KW"/>
</dbReference>
<evidence type="ECO:0000313" key="4">
    <source>
        <dbReference type="EMBL" id="TMI72903.1"/>
    </source>
</evidence>
<accession>A0A537INH2</accession>
<dbReference type="Pfam" id="PF00881">
    <property type="entry name" value="Nitroreductase"/>
    <property type="match status" value="1"/>
</dbReference>
<comment type="caution">
    <text evidence="4">The sequence shown here is derived from an EMBL/GenBank/DDBJ whole genome shotgun (WGS) entry which is preliminary data.</text>
</comment>
<dbReference type="Proteomes" id="UP000318834">
    <property type="component" value="Unassembled WGS sequence"/>
</dbReference>
<dbReference type="InterPro" id="IPR029479">
    <property type="entry name" value="Nitroreductase"/>
</dbReference>
<feature type="domain" description="Nitroreductase" evidence="3">
    <location>
        <begin position="12"/>
        <end position="79"/>
    </location>
</feature>
<proteinExistence type="inferred from homology"/>
<reference evidence="4 5" key="1">
    <citation type="journal article" date="2019" name="Nat. Microbiol.">
        <title>Mediterranean grassland soil C-N compound turnover is dependent on rainfall and depth, and is mediated by genomically divergent microorganisms.</title>
        <authorList>
            <person name="Diamond S."/>
            <person name="Andeer P.F."/>
            <person name="Li Z."/>
            <person name="Crits-Christoph A."/>
            <person name="Burstein D."/>
            <person name="Anantharaman K."/>
            <person name="Lane K.R."/>
            <person name="Thomas B.C."/>
            <person name="Pan C."/>
            <person name="Northen T.R."/>
            <person name="Banfield J.F."/>
        </authorList>
    </citation>
    <scope>NUCLEOTIDE SEQUENCE [LARGE SCALE GENOMIC DNA]</scope>
    <source>
        <strain evidence="4">NP_8</strain>
    </source>
</reference>
<dbReference type="InterPro" id="IPR000415">
    <property type="entry name" value="Nitroreductase-like"/>
</dbReference>
<dbReference type="PANTHER" id="PTHR43673">
    <property type="entry name" value="NAD(P)H NITROREDUCTASE YDGI-RELATED"/>
    <property type="match status" value="1"/>
</dbReference>
<name>A0A537INH2_9BACT</name>
<evidence type="ECO:0000256" key="1">
    <source>
        <dbReference type="ARBA" id="ARBA00007118"/>
    </source>
</evidence>
<keyword evidence="2" id="KW-0560">Oxidoreductase</keyword>